<keyword evidence="2" id="KW-0863">Zinc-finger</keyword>
<evidence type="ECO:0000313" key="10">
    <source>
        <dbReference type="Proteomes" id="UP000663823"/>
    </source>
</evidence>
<sequence>MLRKTTLSLYSHCSNMTTISSNGTTKNKSRLDHDGYSYIIDRSTSEKTYWRCIKYFSDRCHSRLHTCVSTNAIVKPPSEHTCKVDGTTLELRIFNQHIAHRAVNTQETPDIIITNCYRGMSDPSIARLPVRDNIKRRIRMLRHNNQVVKEPNDPNFSSVPIQLTKTARKDQFLRCDTGPGEDRILIFASDEQVDVLQDTEEFLVDGTFKVVPDIFYQLYIIHGIFRDHAIPLIYALLRRKTNETYQHLIREILNIAPRWSPRAIMLDFEQASFGAFQAAFPNVSLSGCYFHLRQSIHRKLKELGHQNQYQTDPIFAHNIHKIAALTFLEPNSVVNGFERLSMELGHNYDEIMDYFEGTYIGRLRSNQTRRKPLFEINFWNMHERTTQSLMRTNNSAEAYHRRIGSVFQCAHPTLWVFLQKLIDEETATHADILQICAGQPPKKKKINERFERRLLNLLANPHRDVLVQIDSIAYNISL</sequence>
<comment type="caution">
    <text evidence="9">The sequence shown here is derived from an EMBL/GenBank/DDBJ whole genome shotgun (WGS) entry which is preliminary data.</text>
</comment>
<organism evidence="9 10">
    <name type="scientific">Rotaria sordida</name>
    <dbReference type="NCBI Taxonomy" id="392033"/>
    <lineage>
        <taxon>Eukaryota</taxon>
        <taxon>Metazoa</taxon>
        <taxon>Spiralia</taxon>
        <taxon>Gnathifera</taxon>
        <taxon>Rotifera</taxon>
        <taxon>Eurotatoria</taxon>
        <taxon>Bdelloidea</taxon>
        <taxon>Philodinida</taxon>
        <taxon>Philodinidae</taxon>
        <taxon>Rotaria</taxon>
    </lineage>
</organism>
<evidence type="ECO:0000259" key="5">
    <source>
        <dbReference type="Pfam" id="PF10551"/>
    </source>
</evidence>
<reference evidence="9" key="1">
    <citation type="submission" date="2021-02" db="EMBL/GenBank/DDBJ databases">
        <authorList>
            <person name="Nowell W R."/>
        </authorList>
    </citation>
    <scope>NUCLEOTIDE SEQUENCE</scope>
</reference>
<dbReference type="Proteomes" id="UP000663864">
    <property type="component" value="Unassembled WGS sequence"/>
</dbReference>
<dbReference type="InterPro" id="IPR018289">
    <property type="entry name" value="MULE_transposase_dom"/>
</dbReference>
<evidence type="ECO:0008006" key="11">
    <source>
        <dbReference type="Google" id="ProtNLM"/>
    </source>
</evidence>
<dbReference type="EMBL" id="CAJNOU010002228">
    <property type="protein sequence ID" value="CAF1302305.1"/>
    <property type="molecule type" value="Genomic_DNA"/>
</dbReference>
<evidence type="ECO:0000256" key="1">
    <source>
        <dbReference type="ARBA" id="ARBA00022723"/>
    </source>
</evidence>
<accession>A0A818PSN1</accession>
<gene>
    <name evidence="9" type="ORF">OTI717_LOCUS8045</name>
    <name evidence="6" type="ORF">RFH988_LOCUS28316</name>
    <name evidence="7" type="ORF">SEV965_LOCUS26354</name>
    <name evidence="8" type="ORF">ZHD862_LOCUS29359</name>
</gene>
<keyword evidence="3" id="KW-0862">Zinc</keyword>
<evidence type="ECO:0000313" key="7">
    <source>
        <dbReference type="EMBL" id="CAF1302305.1"/>
    </source>
</evidence>
<dbReference type="Proteomes" id="UP000663823">
    <property type="component" value="Unassembled WGS sequence"/>
</dbReference>
<keyword evidence="1" id="KW-0479">Metal-binding</keyword>
<dbReference type="GO" id="GO:0008270">
    <property type="term" value="F:zinc ion binding"/>
    <property type="evidence" value="ECO:0007669"/>
    <property type="project" value="UniProtKB-KW"/>
</dbReference>
<dbReference type="PANTHER" id="PTHR47160:SF10">
    <property type="entry name" value="MULE TRANSPOSASE DOMAIN-CONTAINING PROTEIN"/>
    <property type="match status" value="1"/>
</dbReference>
<protein>
    <recommendedName>
        <fullName evidence="11">MULE transposase domain-containing protein</fullName>
    </recommendedName>
</protein>
<dbReference type="InterPro" id="IPR007588">
    <property type="entry name" value="Znf_FLYWCH"/>
</dbReference>
<evidence type="ECO:0000313" key="8">
    <source>
        <dbReference type="EMBL" id="CAF1327793.1"/>
    </source>
</evidence>
<evidence type="ECO:0000256" key="2">
    <source>
        <dbReference type="ARBA" id="ARBA00022771"/>
    </source>
</evidence>
<feature type="domain" description="FLYWCH-type" evidence="4">
    <location>
        <begin position="24"/>
        <end position="80"/>
    </location>
</feature>
<dbReference type="Proteomes" id="UP000663889">
    <property type="component" value="Unassembled WGS sequence"/>
</dbReference>
<dbReference type="Proteomes" id="UP000663882">
    <property type="component" value="Unassembled WGS sequence"/>
</dbReference>
<dbReference type="Pfam" id="PF04500">
    <property type="entry name" value="FLYWCH"/>
    <property type="match status" value="1"/>
</dbReference>
<dbReference type="EMBL" id="CAJNOT010002582">
    <property type="protein sequence ID" value="CAF1327793.1"/>
    <property type="molecule type" value="Genomic_DNA"/>
</dbReference>
<dbReference type="EMBL" id="CAJOAX010000627">
    <property type="protein sequence ID" value="CAF3625727.1"/>
    <property type="molecule type" value="Genomic_DNA"/>
</dbReference>
<name>A0A818PSN1_9BILA</name>
<dbReference type="Pfam" id="PF10551">
    <property type="entry name" value="MULE"/>
    <property type="match status" value="1"/>
</dbReference>
<dbReference type="OrthoDB" id="10029846at2759"/>
<proteinExistence type="predicted"/>
<evidence type="ECO:0000256" key="3">
    <source>
        <dbReference type="ARBA" id="ARBA00022833"/>
    </source>
</evidence>
<dbReference type="PANTHER" id="PTHR47160">
    <property type="entry name" value="PUTATIVE-RELATED"/>
    <property type="match status" value="1"/>
</dbReference>
<dbReference type="Gene3D" id="2.20.25.240">
    <property type="match status" value="1"/>
</dbReference>
<dbReference type="EMBL" id="CAJNOO010002499">
    <property type="protein sequence ID" value="CAF1273550.1"/>
    <property type="molecule type" value="Genomic_DNA"/>
</dbReference>
<dbReference type="AlphaFoldDB" id="A0A818PSN1"/>
<evidence type="ECO:0000313" key="6">
    <source>
        <dbReference type="EMBL" id="CAF1273550.1"/>
    </source>
</evidence>
<evidence type="ECO:0000259" key="4">
    <source>
        <dbReference type="Pfam" id="PF04500"/>
    </source>
</evidence>
<evidence type="ECO:0000313" key="9">
    <source>
        <dbReference type="EMBL" id="CAF3625727.1"/>
    </source>
</evidence>
<feature type="domain" description="MULE transposase" evidence="5">
    <location>
        <begin position="203"/>
        <end position="294"/>
    </location>
</feature>